<evidence type="ECO:0000313" key="3">
    <source>
        <dbReference type="EMBL" id="KAF4490677.1"/>
    </source>
</evidence>
<feature type="transmembrane region" description="Helical" evidence="2">
    <location>
        <begin position="189"/>
        <end position="208"/>
    </location>
</feature>
<evidence type="ECO:0000256" key="1">
    <source>
        <dbReference type="SAM" id="MobiDB-lite"/>
    </source>
</evidence>
<feature type="transmembrane region" description="Helical" evidence="2">
    <location>
        <begin position="163"/>
        <end position="182"/>
    </location>
</feature>
<organism evidence="3 4">
    <name type="scientific">Colletotrichum fructicola (strain Nara gc5)</name>
    <name type="common">Anthracnose fungus</name>
    <name type="synonym">Colletotrichum gloeosporioides (strain Nara gc5)</name>
    <dbReference type="NCBI Taxonomy" id="1213859"/>
    <lineage>
        <taxon>Eukaryota</taxon>
        <taxon>Fungi</taxon>
        <taxon>Dikarya</taxon>
        <taxon>Ascomycota</taxon>
        <taxon>Pezizomycotina</taxon>
        <taxon>Sordariomycetes</taxon>
        <taxon>Hypocreomycetidae</taxon>
        <taxon>Glomerellales</taxon>
        <taxon>Glomerellaceae</taxon>
        <taxon>Colletotrichum</taxon>
        <taxon>Colletotrichum gloeosporioides species complex</taxon>
    </lineage>
</organism>
<dbReference type="OrthoDB" id="4851803at2759"/>
<protein>
    <submittedName>
        <fullName evidence="3">Uncharacterized protein</fullName>
    </submittedName>
</protein>
<evidence type="ECO:0000256" key="2">
    <source>
        <dbReference type="SAM" id="Phobius"/>
    </source>
</evidence>
<dbReference type="Proteomes" id="UP000011096">
    <property type="component" value="Unassembled WGS sequence"/>
</dbReference>
<reference evidence="3 4" key="2">
    <citation type="submission" date="2020-04" db="EMBL/GenBank/DDBJ databases">
        <title>Genome sequencing and assembly of multiple isolates from the Colletotrichum gloeosporioides species complex.</title>
        <authorList>
            <person name="Gan P."/>
            <person name="Shirasu K."/>
        </authorList>
    </citation>
    <scope>NUCLEOTIDE SEQUENCE [LARGE SCALE GENOMIC DNA]</scope>
    <source>
        <strain evidence="3 4">Nara gc5</strain>
    </source>
</reference>
<keyword evidence="2" id="KW-1133">Transmembrane helix</keyword>
<dbReference type="EMBL" id="ANPB02000001">
    <property type="protein sequence ID" value="KAF4490677.1"/>
    <property type="molecule type" value="Genomic_DNA"/>
</dbReference>
<dbReference type="GeneID" id="43619412"/>
<dbReference type="AlphaFoldDB" id="A0A7J6JKW9"/>
<dbReference type="RefSeq" id="XP_031885584.1">
    <property type="nucleotide sequence ID" value="XM_032035403.1"/>
</dbReference>
<reference evidence="3 4" key="1">
    <citation type="submission" date="2012-08" db="EMBL/GenBank/DDBJ databases">
        <authorList>
            <person name="Gan P.H.P."/>
            <person name="Ikeda K."/>
            <person name="Irieda H."/>
            <person name="Narusaka M."/>
            <person name="O'Connell R.J."/>
            <person name="Narusaka Y."/>
            <person name="Takano Y."/>
            <person name="Kubo Y."/>
            <person name="Shirasu K."/>
        </authorList>
    </citation>
    <scope>NUCLEOTIDE SEQUENCE [LARGE SCALE GENOMIC DNA]</scope>
    <source>
        <strain evidence="3 4">Nara gc5</strain>
    </source>
</reference>
<feature type="region of interest" description="Disordered" evidence="1">
    <location>
        <begin position="212"/>
        <end position="234"/>
    </location>
</feature>
<proteinExistence type="predicted"/>
<evidence type="ECO:0000313" key="4">
    <source>
        <dbReference type="Proteomes" id="UP000011096"/>
    </source>
</evidence>
<keyword evidence="2" id="KW-0812">Transmembrane</keyword>
<comment type="caution">
    <text evidence="3">The sequence shown here is derived from an EMBL/GenBank/DDBJ whole genome shotgun (WGS) entry which is preliminary data.</text>
</comment>
<name>A0A7J6JKW9_COLFN</name>
<gene>
    <name evidence="3" type="ORF">CGGC5_v002394</name>
</gene>
<feature type="transmembrane region" description="Helical" evidence="2">
    <location>
        <begin position="76"/>
        <end position="95"/>
    </location>
</feature>
<dbReference type="InParanoid" id="A0A7J6JKW9"/>
<keyword evidence="2" id="KW-0472">Membrane</keyword>
<keyword evidence="4" id="KW-1185">Reference proteome</keyword>
<accession>A0A7J6JKW9</accession>
<sequence length="234" mass="26493">MAGTTCLVEEAYDVFHILWSRIGGREATPGCKKRTVEDTYEFHDGCSRELKKAERLDDAKNQDKRMTDWDEPMQPAALAAICAITSSSILNISAVRANDLRKWENVEIVAWFINRWLGVNELSKYYEIDEKLRDGSPGLFITTMLVYGAGASTIYHLNRNDRYQDTILAAGITLSVLLGQIVRIRLEDIILQIVPWMTLLALGVSTIYHRKAHEPPPKHNTPTDYLSKPISESI</sequence>
<feature type="compositionally biased region" description="Polar residues" evidence="1">
    <location>
        <begin position="220"/>
        <end position="234"/>
    </location>
</feature>